<feature type="domain" description="PLD phosphodiesterase" evidence="11">
    <location>
        <begin position="131"/>
        <end position="158"/>
    </location>
</feature>
<dbReference type="EMBL" id="WMBT01000015">
    <property type="protein sequence ID" value="MTE01750.1"/>
    <property type="molecule type" value="Genomic_DNA"/>
</dbReference>
<keyword evidence="10" id="KW-1133">Transmembrane helix</keyword>
<dbReference type="InterPro" id="IPR025202">
    <property type="entry name" value="PLD-like_dom"/>
</dbReference>
<evidence type="ECO:0000256" key="3">
    <source>
        <dbReference type="ARBA" id="ARBA00004613"/>
    </source>
</evidence>
<evidence type="ECO:0000256" key="8">
    <source>
        <dbReference type="ARBA" id="ARBA00023098"/>
    </source>
</evidence>
<dbReference type="AlphaFoldDB" id="A0A6L6HTY2"/>
<dbReference type="GO" id="GO:0005576">
    <property type="term" value="C:extracellular region"/>
    <property type="evidence" value="ECO:0007669"/>
    <property type="project" value="UniProtKB-SubCell"/>
</dbReference>
<evidence type="ECO:0000256" key="7">
    <source>
        <dbReference type="ARBA" id="ARBA00022801"/>
    </source>
</evidence>
<dbReference type="InterPro" id="IPR001736">
    <property type="entry name" value="PLipase_D/transphosphatidylase"/>
</dbReference>
<evidence type="ECO:0000259" key="11">
    <source>
        <dbReference type="PROSITE" id="PS50035"/>
    </source>
</evidence>
<comment type="caution">
    <text evidence="12">The sequence shown here is derived from an EMBL/GenBank/DDBJ whole genome shotgun (WGS) entry which is preliminary data.</text>
</comment>
<dbReference type="Pfam" id="PF13091">
    <property type="entry name" value="PLDc_2"/>
    <property type="match status" value="1"/>
</dbReference>
<protein>
    <recommendedName>
        <fullName evidence="4">Phospholipase D</fullName>
    </recommendedName>
    <alternativeName>
        <fullName evidence="9">Choline phosphatase</fullName>
    </alternativeName>
</protein>
<evidence type="ECO:0000256" key="1">
    <source>
        <dbReference type="ARBA" id="ARBA00000798"/>
    </source>
</evidence>
<accession>A0A6L6HTY2</accession>
<dbReference type="PANTHER" id="PTHR18896">
    <property type="entry name" value="PHOSPHOLIPASE D"/>
    <property type="match status" value="1"/>
</dbReference>
<comment type="function">
    <text evidence="2">Could be a virulence factor.</text>
</comment>
<dbReference type="InterPro" id="IPR015679">
    <property type="entry name" value="PLipase_D_fam"/>
</dbReference>
<dbReference type="Proteomes" id="UP000481417">
    <property type="component" value="Unassembled WGS sequence"/>
</dbReference>
<dbReference type="RefSeq" id="WP_154765828.1">
    <property type="nucleotide sequence ID" value="NZ_WMBT01000015.1"/>
</dbReference>
<dbReference type="GO" id="GO:0009395">
    <property type="term" value="P:phospholipid catabolic process"/>
    <property type="evidence" value="ECO:0007669"/>
    <property type="project" value="TreeGrafter"/>
</dbReference>
<keyword evidence="8" id="KW-0443">Lipid metabolism</keyword>
<keyword evidence="13" id="KW-1185">Reference proteome</keyword>
<dbReference type="CDD" id="cd09140">
    <property type="entry name" value="PLDc_vPLD1_2_like_bac_1"/>
    <property type="match status" value="1"/>
</dbReference>
<dbReference type="Gene3D" id="3.30.870.10">
    <property type="entry name" value="Endonuclease Chain A"/>
    <property type="match status" value="2"/>
</dbReference>
<keyword evidence="6" id="KW-0677">Repeat</keyword>
<evidence type="ECO:0000256" key="2">
    <source>
        <dbReference type="ARBA" id="ARBA00003145"/>
    </source>
</evidence>
<dbReference type="PANTHER" id="PTHR18896:SF76">
    <property type="entry name" value="PHOSPHOLIPASE"/>
    <property type="match status" value="1"/>
</dbReference>
<keyword evidence="10" id="KW-0472">Membrane</keyword>
<comment type="subcellular location">
    <subcellularLocation>
        <location evidence="3">Secreted</location>
    </subcellularLocation>
</comment>
<evidence type="ECO:0000313" key="13">
    <source>
        <dbReference type="Proteomes" id="UP000481417"/>
    </source>
</evidence>
<feature type="transmembrane region" description="Helical" evidence="10">
    <location>
        <begin position="474"/>
        <end position="493"/>
    </location>
</feature>
<name>A0A6L6HTY2_9RHOB</name>
<evidence type="ECO:0000256" key="6">
    <source>
        <dbReference type="ARBA" id="ARBA00022737"/>
    </source>
</evidence>
<keyword evidence="7" id="KW-0378">Hydrolase</keyword>
<gene>
    <name evidence="12" type="ORF">GIY56_15780</name>
</gene>
<reference evidence="12 13" key="1">
    <citation type="submission" date="2019-11" db="EMBL/GenBank/DDBJ databases">
        <authorList>
            <person name="Lang L."/>
        </authorList>
    </citation>
    <scope>NUCLEOTIDE SEQUENCE [LARGE SCALE GENOMIC DNA]</scope>
    <source>
        <strain evidence="12 13">YIM 132242</strain>
    </source>
</reference>
<dbReference type="PROSITE" id="PS50035">
    <property type="entry name" value="PLD"/>
    <property type="match status" value="2"/>
</dbReference>
<dbReference type="SMART" id="SM00155">
    <property type="entry name" value="PLDc"/>
    <property type="match status" value="2"/>
</dbReference>
<feature type="domain" description="PLD phosphodiesterase" evidence="11">
    <location>
        <begin position="346"/>
        <end position="373"/>
    </location>
</feature>
<evidence type="ECO:0000256" key="5">
    <source>
        <dbReference type="ARBA" id="ARBA00022525"/>
    </source>
</evidence>
<evidence type="ECO:0000256" key="10">
    <source>
        <dbReference type="SAM" id="Phobius"/>
    </source>
</evidence>
<evidence type="ECO:0000256" key="4">
    <source>
        <dbReference type="ARBA" id="ARBA00018392"/>
    </source>
</evidence>
<keyword evidence="5" id="KW-0964">Secreted</keyword>
<dbReference type="SUPFAM" id="SSF56024">
    <property type="entry name" value="Phospholipase D/nuclease"/>
    <property type="match status" value="2"/>
</dbReference>
<dbReference type="CDD" id="cd09143">
    <property type="entry name" value="PLDc_vPLD1_2_like_bac_2"/>
    <property type="match status" value="1"/>
</dbReference>
<dbReference type="GO" id="GO:0004630">
    <property type="term" value="F:phospholipase D activity"/>
    <property type="evidence" value="ECO:0007669"/>
    <property type="project" value="UniProtKB-EC"/>
</dbReference>
<sequence>MVNFQPGRNCWRVETADRLSVIIDGKYYFRALREALLKAERLVMMVGWDFDFEIEMLPGESDARGLAPDGFPNQVGPFLEAIVDRRPDLDIYLLKWSGGALIAPGGILPALAVKLMSPDQIHLAFDGRHPIGACHHQKIVAIDDSLAFCGGIDMTDGRWDDREHLDDNPLRCLKSGDCAQPWHDASTVMSGPAAAALSELARARWARAHDAELEEDFAPGGDLWPDSITPAFRDIPVAIARTAPPEKTRPGVHEIEDLYLDAIAGAQDCIYIESQYFCADSITRAIERRLIERDGPEVVVINPHAAQGHLEDQAMHVTRSRMIRHLRARDRHGRFRILYPVTKSGEPVYVHAKIMIVDDNLLRIGSSNIDRRSMGFDTECDVAIGAPDQATRDRIRAFRDELLAEHLGRDPARVSAEIDRQGSVVAALVRLCRAQGRSLRILHPRPERWLGSILARTRFFDPRYRRSAEARLGITSRHLAIGAAILAGGALLWRRRRRKE</sequence>
<organism evidence="12 13">
    <name type="scientific">Paracoccus lichenicola</name>
    <dbReference type="NCBI Taxonomy" id="2665644"/>
    <lineage>
        <taxon>Bacteria</taxon>
        <taxon>Pseudomonadati</taxon>
        <taxon>Pseudomonadota</taxon>
        <taxon>Alphaproteobacteria</taxon>
        <taxon>Rhodobacterales</taxon>
        <taxon>Paracoccaceae</taxon>
        <taxon>Paracoccus</taxon>
    </lineage>
</organism>
<evidence type="ECO:0000256" key="9">
    <source>
        <dbReference type="ARBA" id="ARBA00029594"/>
    </source>
</evidence>
<comment type="catalytic activity">
    <reaction evidence="1">
        <text>a 1,2-diacyl-sn-glycero-3-phosphocholine + H2O = a 1,2-diacyl-sn-glycero-3-phosphate + choline + H(+)</text>
        <dbReference type="Rhea" id="RHEA:14445"/>
        <dbReference type="ChEBI" id="CHEBI:15354"/>
        <dbReference type="ChEBI" id="CHEBI:15377"/>
        <dbReference type="ChEBI" id="CHEBI:15378"/>
        <dbReference type="ChEBI" id="CHEBI:57643"/>
        <dbReference type="ChEBI" id="CHEBI:58608"/>
        <dbReference type="EC" id="3.1.4.4"/>
    </reaction>
</comment>
<keyword evidence="10" id="KW-0812">Transmembrane</keyword>
<evidence type="ECO:0000313" key="12">
    <source>
        <dbReference type="EMBL" id="MTE01750.1"/>
    </source>
</evidence>
<proteinExistence type="predicted"/>